<gene>
    <name evidence="1" type="ORF">CTRU02_211140</name>
</gene>
<proteinExistence type="predicted"/>
<keyword evidence="2" id="KW-1185">Reference proteome</keyword>
<protein>
    <submittedName>
        <fullName evidence="1">Uncharacterized protein</fullName>
    </submittedName>
</protein>
<dbReference type="EMBL" id="VUJX02000007">
    <property type="protein sequence ID" value="KAL0934341.1"/>
    <property type="molecule type" value="Genomic_DNA"/>
</dbReference>
<organism evidence="1 2">
    <name type="scientific">Colletotrichum truncatum</name>
    <name type="common">Anthracnose fungus</name>
    <name type="synonym">Colletotrichum capsici</name>
    <dbReference type="NCBI Taxonomy" id="5467"/>
    <lineage>
        <taxon>Eukaryota</taxon>
        <taxon>Fungi</taxon>
        <taxon>Dikarya</taxon>
        <taxon>Ascomycota</taxon>
        <taxon>Pezizomycotina</taxon>
        <taxon>Sordariomycetes</taxon>
        <taxon>Hypocreomycetidae</taxon>
        <taxon>Glomerellales</taxon>
        <taxon>Glomerellaceae</taxon>
        <taxon>Colletotrichum</taxon>
        <taxon>Colletotrichum truncatum species complex</taxon>
    </lineage>
</organism>
<name>A0ACC3YSB1_COLTU</name>
<reference evidence="1 2" key="1">
    <citation type="journal article" date="2020" name="Phytopathology">
        <title>Genome Sequence Resources of Colletotrichum truncatum, C. plurivorum, C. musicola, and C. sojae: Four Species Pathogenic to Soybean (Glycine max).</title>
        <authorList>
            <person name="Rogerio F."/>
            <person name="Boufleur T.R."/>
            <person name="Ciampi-Guillardi M."/>
            <person name="Sukno S.A."/>
            <person name="Thon M.R."/>
            <person name="Massola Junior N.S."/>
            <person name="Baroncelli R."/>
        </authorList>
    </citation>
    <scope>NUCLEOTIDE SEQUENCE [LARGE SCALE GENOMIC DNA]</scope>
    <source>
        <strain evidence="1 2">CMES1059</strain>
    </source>
</reference>
<accession>A0ACC3YSB1</accession>
<dbReference type="Proteomes" id="UP000805649">
    <property type="component" value="Unassembled WGS sequence"/>
</dbReference>
<evidence type="ECO:0000313" key="2">
    <source>
        <dbReference type="Proteomes" id="UP000805649"/>
    </source>
</evidence>
<comment type="caution">
    <text evidence="1">The sequence shown here is derived from an EMBL/GenBank/DDBJ whole genome shotgun (WGS) entry which is preliminary data.</text>
</comment>
<sequence length="258" mass="28124">MAGILSSIVVGYFVAGALGKTGVIDDNGAHQCDWNPAGPLNPHLSKRACSLPFSENRASTVSSWRPWTHRPVCTSAKTKSRYCAFVKDDFRGESSILILTSPEVAAGDLSFVDDFDTQWLESGPLFPLPETAPYEVKEMAGKGFGIVVNSTIPAGNVIMREYPAILQTTSTELSGKIDAGEALWVLEEGFIRLPTKDQLKVFNLARSTGGHVLEDTIRTNTFGVTFNNASHYGLFPGVAVRLFCCQRAYNLTNTRIEN</sequence>
<evidence type="ECO:0000313" key="1">
    <source>
        <dbReference type="EMBL" id="KAL0934341.1"/>
    </source>
</evidence>